<reference evidence="1 2" key="1">
    <citation type="submission" date="2018-05" db="EMBL/GenBank/DDBJ databases">
        <title>Isolation and genomic analyses of lactose-positive bacteria from faecal samples of preterm neonates.</title>
        <authorList>
            <person name="Chen Y."/>
            <person name="Brook T.C."/>
            <person name="O'Neill I."/>
            <person name="Soe C.Z."/>
            <person name="Hall L.J."/>
            <person name="Hoyles L."/>
        </authorList>
    </citation>
    <scope>NUCLEOTIDE SEQUENCE [LARGE SCALE GENOMIC DNA]</scope>
    <source>
        <strain evidence="1 2">P080C CL</strain>
    </source>
</reference>
<comment type="caution">
    <text evidence="1">The sequence shown here is derived from an EMBL/GenBank/DDBJ whole genome shotgun (WGS) entry which is preliminary data.</text>
</comment>
<evidence type="ECO:0000313" key="1">
    <source>
        <dbReference type="EMBL" id="THE39092.1"/>
    </source>
</evidence>
<proteinExistence type="predicted"/>
<evidence type="ECO:0008006" key="3">
    <source>
        <dbReference type="Google" id="ProtNLM"/>
    </source>
</evidence>
<gene>
    <name evidence="1" type="ORF">DJ535_11080</name>
</gene>
<organism evidence="1 2">
    <name type="scientific">Citrobacter murliniae</name>
    <dbReference type="NCBI Taxonomy" id="67829"/>
    <lineage>
        <taxon>Bacteria</taxon>
        <taxon>Pseudomonadati</taxon>
        <taxon>Pseudomonadota</taxon>
        <taxon>Gammaproteobacteria</taxon>
        <taxon>Enterobacterales</taxon>
        <taxon>Enterobacteriaceae</taxon>
        <taxon>Citrobacter</taxon>
        <taxon>Citrobacter freundii complex</taxon>
    </lineage>
</organism>
<keyword evidence="2" id="KW-1185">Reference proteome</keyword>
<name>A0ABY2PXF0_9ENTR</name>
<dbReference type="RefSeq" id="WP_136345376.1">
    <property type="nucleotide sequence ID" value="NZ_QFVP01000005.1"/>
</dbReference>
<dbReference type="Proteomes" id="UP000306790">
    <property type="component" value="Unassembled WGS sequence"/>
</dbReference>
<evidence type="ECO:0000313" key="2">
    <source>
        <dbReference type="Proteomes" id="UP000306790"/>
    </source>
</evidence>
<protein>
    <recommendedName>
        <fullName evidence="3">HsdR</fullName>
    </recommendedName>
</protein>
<accession>A0ABY2PXF0</accession>
<sequence length="376" mass="43494">MARTYVKQTVQNNEQLFDSLVINAIDFLESSIDYLNIRPKNSIVDFYTAIELFLKARLMLEHWTLILDDPSKANKQKFSVGDFNSVYFNDAVQRLKTIIGIKLDDNILDEFRTLGAHRNQIVHFAHTGYSSTQANKAGVVAQQWSSWHHLYNLLTVEWKDEFIKFKEEFERVHKRMLQQKEFLSTRFNELSKEIDVLRLKKIKIVKCRQCGLEAGKVNDTHKWGDDYECLVCESQGVAVEQVTDTLPCPNCKVPFKFFSSDINKCPQCAYEITTNILIKLCRDVYVTGDDWWEEGGECVAGCHVCQHAPNSVFYIEGQWSCVSCFDRGWSAVNCPHCDEYVTGDMETIKYFACYKCEDEQRKYILAEAGISESTFK</sequence>
<dbReference type="EMBL" id="QFVP01000005">
    <property type="protein sequence ID" value="THE39092.1"/>
    <property type="molecule type" value="Genomic_DNA"/>
</dbReference>